<organism evidence="2 3">
    <name type="scientific">Phaseolus angularis</name>
    <name type="common">Azuki bean</name>
    <name type="synonym">Vigna angularis</name>
    <dbReference type="NCBI Taxonomy" id="3914"/>
    <lineage>
        <taxon>Eukaryota</taxon>
        <taxon>Viridiplantae</taxon>
        <taxon>Streptophyta</taxon>
        <taxon>Embryophyta</taxon>
        <taxon>Tracheophyta</taxon>
        <taxon>Spermatophyta</taxon>
        <taxon>Magnoliopsida</taxon>
        <taxon>eudicotyledons</taxon>
        <taxon>Gunneridae</taxon>
        <taxon>Pentapetalae</taxon>
        <taxon>rosids</taxon>
        <taxon>fabids</taxon>
        <taxon>Fabales</taxon>
        <taxon>Fabaceae</taxon>
        <taxon>Papilionoideae</taxon>
        <taxon>50 kb inversion clade</taxon>
        <taxon>NPAAA clade</taxon>
        <taxon>indigoferoid/millettioid clade</taxon>
        <taxon>Phaseoleae</taxon>
        <taxon>Vigna</taxon>
    </lineage>
</organism>
<accession>A0A0L9TE84</accession>
<gene>
    <name evidence="2" type="ORF">LR48_Vigan617s000400</name>
</gene>
<name>A0A0L9TE84_PHAAN</name>
<protein>
    <submittedName>
        <fullName evidence="2">Uncharacterized protein</fullName>
    </submittedName>
</protein>
<proteinExistence type="predicted"/>
<evidence type="ECO:0000313" key="2">
    <source>
        <dbReference type="EMBL" id="KOM28915.1"/>
    </source>
</evidence>
<dbReference type="EMBL" id="KQ258460">
    <property type="protein sequence ID" value="KOM28915.1"/>
    <property type="molecule type" value="Genomic_DNA"/>
</dbReference>
<reference evidence="3" key="1">
    <citation type="journal article" date="2015" name="Proc. Natl. Acad. Sci. U.S.A.">
        <title>Genome sequencing of adzuki bean (Vigna angularis) provides insight into high starch and low fat accumulation and domestication.</title>
        <authorList>
            <person name="Yang K."/>
            <person name="Tian Z."/>
            <person name="Chen C."/>
            <person name="Luo L."/>
            <person name="Zhao B."/>
            <person name="Wang Z."/>
            <person name="Yu L."/>
            <person name="Li Y."/>
            <person name="Sun Y."/>
            <person name="Li W."/>
            <person name="Chen Y."/>
            <person name="Li Y."/>
            <person name="Zhang Y."/>
            <person name="Ai D."/>
            <person name="Zhao J."/>
            <person name="Shang C."/>
            <person name="Ma Y."/>
            <person name="Wu B."/>
            <person name="Wang M."/>
            <person name="Gao L."/>
            <person name="Sun D."/>
            <person name="Zhang P."/>
            <person name="Guo F."/>
            <person name="Wang W."/>
            <person name="Li Y."/>
            <person name="Wang J."/>
            <person name="Varshney R.K."/>
            <person name="Wang J."/>
            <person name="Ling H.Q."/>
            <person name="Wan P."/>
        </authorList>
    </citation>
    <scope>NUCLEOTIDE SEQUENCE</scope>
    <source>
        <strain evidence="3">cv. Jingnong 6</strain>
    </source>
</reference>
<dbReference type="Proteomes" id="UP000053144">
    <property type="component" value="Unassembled WGS sequence"/>
</dbReference>
<dbReference type="AlphaFoldDB" id="A0A0L9TE84"/>
<feature type="region of interest" description="Disordered" evidence="1">
    <location>
        <begin position="72"/>
        <end position="105"/>
    </location>
</feature>
<evidence type="ECO:0000256" key="1">
    <source>
        <dbReference type="SAM" id="MobiDB-lite"/>
    </source>
</evidence>
<evidence type="ECO:0000313" key="3">
    <source>
        <dbReference type="Proteomes" id="UP000053144"/>
    </source>
</evidence>
<sequence length="105" mass="11629">MNARPAANERSSTRERTLVDLLLLDDRSFHTGRPFVRWSTSVRSLMDERSFAGGRAFHLLMDVGQHLLRDARRTQMTSSNDDPRTSVDHGGVQQCGGMAKGASLG</sequence>
<dbReference type="Gramene" id="KOM28915">
    <property type="protein sequence ID" value="KOM28915"/>
    <property type="gene ID" value="LR48_Vigan617s000400"/>
</dbReference>